<dbReference type="PANTHER" id="PTHR28607">
    <property type="entry name" value="EXPRESSED PROTEIN"/>
    <property type="match status" value="1"/>
</dbReference>
<comment type="subcellular location">
    <subcellularLocation>
        <location evidence="1">Membrane</location>
        <topology evidence="1">Single-pass type I membrane protein</topology>
    </subcellularLocation>
</comment>
<evidence type="ECO:0000256" key="4">
    <source>
        <dbReference type="ARBA" id="ARBA00022729"/>
    </source>
</evidence>
<keyword evidence="7" id="KW-0325">Glycoprotein</keyword>
<keyword evidence="3" id="KW-0812">Transmembrane</keyword>
<gene>
    <name evidence="9" type="ORF">EI555_003246</name>
</gene>
<comment type="similarity">
    <text evidence="2">Belongs to the FAM174 family.</text>
</comment>
<reference evidence="10" key="1">
    <citation type="journal article" date="2019" name="IScience">
        <title>Narwhal Genome Reveals Long-Term Low Genetic Diversity despite Current Large Abundance Size.</title>
        <authorList>
            <person name="Westbury M.V."/>
            <person name="Petersen B."/>
            <person name="Garde E."/>
            <person name="Heide-Jorgensen M.P."/>
            <person name="Lorenzen E.D."/>
        </authorList>
    </citation>
    <scope>NUCLEOTIDE SEQUENCE [LARGE SCALE GENOMIC DNA]</scope>
</reference>
<evidence type="ECO:0000313" key="10">
    <source>
        <dbReference type="Proteomes" id="UP000308365"/>
    </source>
</evidence>
<sequence>MRRRNRKTRRYGVLDTNIENMELTPLEQDDEDDDNTLFDVSHPRSAKQVVKNKSSCKVFYQPSKSSIMEPVDGNVTCYVIKKSKFSNYVSCQQQAHVLWQLKFNLNDIVDSISKYCEANLTAGMHLKLRNKLALAEQQLLRRALLLLFDEPAPAPRNLEGAGKAGSARKSWPDRRAPACARLLLLLGALGSAHRPAASRKGHERNVAREMRRIPGSTEIVRISVERTPQLGTYRRRLLYRIELVVGRSTEIVRISVERTPQLGTYRRRLLYRIELVVERCLQLSSTLGPWGLHLPKPRNGPVDAEYLEMFSHAISDLKGNGGDLQFKLVKVENLKKIIKKLVEIAINAYQHTENIYQGSHEFHGYWSNEYMSIAKKGLCKTYTLCLISRAMFSLFMRKSPNLYATGCLTWQVRSLRADGQLEKAAHLLHVRLHLGDTLPRLRLALPIMGFQLAAGEGHLGKWLEAKSLRKPGARKGTWRSCWKLLHQLLPKPQEIAKHLLSGADAPKILGELILDAQESPGGTSSLTSLDRKVLFGGDNS</sequence>
<dbReference type="GO" id="GO:0016020">
    <property type="term" value="C:membrane"/>
    <property type="evidence" value="ECO:0007669"/>
    <property type="project" value="UniProtKB-SubCell"/>
</dbReference>
<evidence type="ECO:0000256" key="5">
    <source>
        <dbReference type="ARBA" id="ARBA00022989"/>
    </source>
</evidence>
<proteinExistence type="inferred from homology"/>
<dbReference type="Proteomes" id="UP000308365">
    <property type="component" value="Unassembled WGS sequence"/>
</dbReference>
<evidence type="ECO:0000256" key="2">
    <source>
        <dbReference type="ARBA" id="ARBA00006986"/>
    </source>
</evidence>
<dbReference type="EMBL" id="RWIC01000801">
    <property type="protein sequence ID" value="TKC40093.1"/>
    <property type="molecule type" value="Genomic_DNA"/>
</dbReference>
<accession>A0A4U1EU56</accession>
<keyword evidence="6" id="KW-0472">Membrane</keyword>
<protein>
    <recommendedName>
        <fullName evidence="8">Transmembrane protein 157</fullName>
    </recommendedName>
</protein>
<keyword evidence="5" id="KW-1133">Transmembrane helix</keyword>
<dbReference type="Pfam" id="PF06679">
    <property type="entry name" value="DUF1180"/>
    <property type="match status" value="1"/>
</dbReference>
<organism evidence="9 10">
    <name type="scientific">Monodon monoceros</name>
    <name type="common">Narwhal</name>
    <name type="synonym">Ceratodon monodon</name>
    <dbReference type="NCBI Taxonomy" id="40151"/>
    <lineage>
        <taxon>Eukaryota</taxon>
        <taxon>Metazoa</taxon>
        <taxon>Chordata</taxon>
        <taxon>Craniata</taxon>
        <taxon>Vertebrata</taxon>
        <taxon>Euteleostomi</taxon>
        <taxon>Mammalia</taxon>
        <taxon>Eutheria</taxon>
        <taxon>Laurasiatheria</taxon>
        <taxon>Artiodactyla</taxon>
        <taxon>Whippomorpha</taxon>
        <taxon>Cetacea</taxon>
        <taxon>Odontoceti</taxon>
        <taxon>Monodontidae</taxon>
        <taxon>Monodon</taxon>
    </lineage>
</organism>
<evidence type="ECO:0000256" key="1">
    <source>
        <dbReference type="ARBA" id="ARBA00004479"/>
    </source>
</evidence>
<evidence type="ECO:0000313" key="9">
    <source>
        <dbReference type="EMBL" id="TKC40093.1"/>
    </source>
</evidence>
<evidence type="ECO:0000256" key="7">
    <source>
        <dbReference type="ARBA" id="ARBA00023180"/>
    </source>
</evidence>
<dbReference type="InterPro" id="IPR009565">
    <property type="entry name" value="FAM174-like"/>
</dbReference>
<name>A0A4U1EU56_MONMO</name>
<feature type="non-terminal residue" evidence="9">
    <location>
        <position position="540"/>
    </location>
</feature>
<dbReference type="AlphaFoldDB" id="A0A4U1EU56"/>
<keyword evidence="4" id="KW-0732">Signal</keyword>
<dbReference type="PANTHER" id="PTHR28607:SF1">
    <property type="entry name" value="MEMBRANE PROTEIN FAM174A"/>
    <property type="match status" value="1"/>
</dbReference>
<evidence type="ECO:0000256" key="8">
    <source>
        <dbReference type="ARBA" id="ARBA00041422"/>
    </source>
</evidence>
<evidence type="ECO:0000256" key="6">
    <source>
        <dbReference type="ARBA" id="ARBA00023136"/>
    </source>
</evidence>
<evidence type="ECO:0000256" key="3">
    <source>
        <dbReference type="ARBA" id="ARBA00022692"/>
    </source>
</evidence>
<comment type="caution">
    <text evidence="9">The sequence shown here is derived from an EMBL/GenBank/DDBJ whole genome shotgun (WGS) entry which is preliminary data.</text>
</comment>